<dbReference type="InterPro" id="IPR013099">
    <property type="entry name" value="K_chnl_dom"/>
</dbReference>
<keyword evidence="2" id="KW-1133">Transmembrane helix</keyword>
<dbReference type="GO" id="GO:0008324">
    <property type="term" value="F:monoatomic cation transmembrane transporter activity"/>
    <property type="evidence" value="ECO:0007669"/>
    <property type="project" value="InterPro"/>
</dbReference>
<comment type="subcellular location">
    <subcellularLocation>
        <location evidence="1">Cell membrane</location>
        <topology evidence="1">Multi-pass membrane protein</topology>
    </subcellularLocation>
</comment>
<accession>A0A381VF79</accession>
<feature type="domain" description="RCK N-terminal" evidence="3">
    <location>
        <begin position="354"/>
        <end position="470"/>
    </location>
</feature>
<dbReference type="Pfam" id="PF02080">
    <property type="entry name" value="TrkA_C"/>
    <property type="match status" value="2"/>
</dbReference>
<dbReference type="EMBL" id="UINC01008670">
    <property type="protein sequence ID" value="SVA38990.1"/>
    <property type="molecule type" value="Genomic_DNA"/>
</dbReference>
<dbReference type="SUPFAM" id="SSF51735">
    <property type="entry name" value="NAD(P)-binding Rossmann-fold domains"/>
    <property type="match status" value="2"/>
</dbReference>
<dbReference type="PANTHER" id="PTHR43833">
    <property type="entry name" value="POTASSIUM CHANNEL PROTEIN 2-RELATED-RELATED"/>
    <property type="match status" value="1"/>
</dbReference>
<dbReference type="PRINTS" id="PR00169">
    <property type="entry name" value="KCHANNEL"/>
</dbReference>
<feature type="transmembrane region" description="Helical" evidence="2">
    <location>
        <begin position="24"/>
        <end position="46"/>
    </location>
</feature>
<organism evidence="5">
    <name type="scientific">marine metagenome</name>
    <dbReference type="NCBI Taxonomy" id="408172"/>
    <lineage>
        <taxon>unclassified sequences</taxon>
        <taxon>metagenomes</taxon>
        <taxon>ecological metagenomes</taxon>
    </lineage>
</organism>
<dbReference type="GO" id="GO:0006813">
    <property type="term" value="P:potassium ion transport"/>
    <property type="evidence" value="ECO:0007669"/>
    <property type="project" value="InterPro"/>
</dbReference>
<evidence type="ECO:0000259" key="4">
    <source>
        <dbReference type="PROSITE" id="PS51202"/>
    </source>
</evidence>
<dbReference type="InterPro" id="IPR036721">
    <property type="entry name" value="RCK_C_sf"/>
</dbReference>
<dbReference type="Pfam" id="PF02254">
    <property type="entry name" value="TrkA_N"/>
    <property type="match status" value="2"/>
</dbReference>
<dbReference type="SUPFAM" id="SSF116726">
    <property type="entry name" value="TrkA C-terminal domain-like"/>
    <property type="match status" value="2"/>
</dbReference>
<proteinExistence type="predicted"/>
<gene>
    <name evidence="5" type="ORF">METZ01_LOCUS91844</name>
</gene>
<dbReference type="InterPro" id="IPR006037">
    <property type="entry name" value="RCK_C"/>
</dbReference>
<dbReference type="Gene3D" id="3.40.50.720">
    <property type="entry name" value="NAD(P)-binding Rossmann-like Domain"/>
    <property type="match status" value="2"/>
</dbReference>
<name>A0A381VF79_9ZZZZ</name>
<feature type="domain" description="RCK C-terminal" evidence="4">
    <location>
        <begin position="265"/>
        <end position="348"/>
    </location>
</feature>
<dbReference type="PROSITE" id="PS51201">
    <property type="entry name" value="RCK_N"/>
    <property type="match status" value="1"/>
</dbReference>
<dbReference type="GO" id="GO:0005886">
    <property type="term" value="C:plasma membrane"/>
    <property type="evidence" value="ECO:0007669"/>
    <property type="project" value="UniProtKB-SubCell"/>
</dbReference>
<sequence length="567" mass="61012">MKFPGSEIGHILGEGKNRRNLASLLRYVVFLIGVILLFSGIFRVLMERLEGETYSWVTAIYWTLVTMTTLGYGELTFSSGGGQLFSIVVVLSGVVLLLVVLPFAFIRFFYAPWLEAQLRLQAPRSLPNSTQGHVIISRHDEIAAALIQRLGPAGIPHYVVESDPAVAAQLLTDGVDVIAGQLDERTTYEQLQLQQARLLFANSGDTRNSNIALTAREVSDTVPIVGVVESEDSIDVLEFSGCTQVLPLKTRLGQYLASRVSTGLGAVDVVGQFHGLQVAEFAARNTELAGHPIRDTHLRARTGLNIVGTWSRGRLSPALPETVIAPDSLVVVVGTTEQLAALDGIVSSPPSTDDALVLVIGAGKVGQAASAALKRKNLSVHVIDRSSDGLGRLTGVVDQTIEGDAADRTALMEAGLEQAQTVLLTTHDDAMNIYLSVYCRRLKPDLRIVSRISHDRNLEAIHRAGADFVLSYAALGAEAIVSILEGHELVILGQNIELFSAQVPPRLEGRTLAESQLASLAGLSVVAIKQGGQLVTQLHASTRLESGMELFILGGIEQRRAFAELFK</sequence>
<dbReference type="AlphaFoldDB" id="A0A381VF79"/>
<dbReference type="PANTHER" id="PTHR43833:SF13">
    <property type="entry name" value="POTASSIUM CHANNEL PROTEIN 2-RELATED"/>
    <property type="match status" value="1"/>
</dbReference>
<dbReference type="Gene3D" id="3.30.70.1450">
    <property type="entry name" value="Regulator of K+ conductance, C-terminal domain"/>
    <property type="match status" value="2"/>
</dbReference>
<dbReference type="PROSITE" id="PS51202">
    <property type="entry name" value="RCK_C"/>
    <property type="match status" value="2"/>
</dbReference>
<feature type="domain" description="RCK C-terminal" evidence="4">
    <location>
        <begin position="484"/>
        <end position="567"/>
    </location>
</feature>
<feature type="transmembrane region" description="Helical" evidence="2">
    <location>
        <begin position="84"/>
        <end position="110"/>
    </location>
</feature>
<keyword evidence="2" id="KW-0812">Transmembrane</keyword>
<dbReference type="InterPro" id="IPR036291">
    <property type="entry name" value="NAD(P)-bd_dom_sf"/>
</dbReference>
<keyword evidence="2" id="KW-0472">Membrane</keyword>
<dbReference type="InterPro" id="IPR050721">
    <property type="entry name" value="Trk_Ktr_HKT_K-transport"/>
</dbReference>
<dbReference type="InterPro" id="IPR003148">
    <property type="entry name" value="RCK_N"/>
</dbReference>
<dbReference type="Pfam" id="PF07885">
    <property type="entry name" value="Ion_trans_2"/>
    <property type="match status" value="1"/>
</dbReference>
<protein>
    <recommendedName>
        <fullName evidence="6">RCK N-terminal domain-containing protein</fullName>
    </recommendedName>
</protein>
<evidence type="ECO:0000259" key="3">
    <source>
        <dbReference type="PROSITE" id="PS51201"/>
    </source>
</evidence>
<feature type="transmembrane region" description="Helical" evidence="2">
    <location>
        <begin position="53"/>
        <end position="72"/>
    </location>
</feature>
<evidence type="ECO:0000256" key="1">
    <source>
        <dbReference type="ARBA" id="ARBA00004651"/>
    </source>
</evidence>
<evidence type="ECO:0000313" key="5">
    <source>
        <dbReference type="EMBL" id="SVA38990.1"/>
    </source>
</evidence>
<reference evidence="5" key="1">
    <citation type="submission" date="2018-05" db="EMBL/GenBank/DDBJ databases">
        <authorList>
            <person name="Lanie J.A."/>
            <person name="Ng W.-L."/>
            <person name="Kazmierczak K.M."/>
            <person name="Andrzejewski T.M."/>
            <person name="Davidsen T.M."/>
            <person name="Wayne K.J."/>
            <person name="Tettelin H."/>
            <person name="Glass J.I."/>
            <person name="Rusch D."/>
            <person name="Podicherti R."/>
            <person name="Tsui H.-C.T."/>
            <person name="Winkler M.E."/>
        </authorList>
    </citation>
    <scope>NUCLEOTIDE SEQUENCE</scope>
</reference>
<evidence type="ECO:0000256" key="2">
    <source>
        <dbReference type="SAM" id="Phobius"/>
    </source>
</evidence>
<dbReference type="SUPFAM" id="SSF81324">
    <property type="entry name" value="Voltage-gated potassium channels"/>
    <property type="match status" value="1"/>
</dbReference>
<evidence type="ECO:0008006" key="6">
    <source>
        <dbReference type="Google" id="ProtNLM"/>
    </source>
</evidence>
<dbReference type="Gene3D" id="1.10.287.70">
    <property type="match status" value="1"/>
</dbReference>